<sequence length="42" mass="4666">MEHCSAPSVDHWLVGLCVTWPMDMSEALPCLSFQSVLSFSSH</sequence>
<evidence type="ECO:0000313" key="1">
    <source>
        <dbReference type="EMBL" id="JAH40058.1"/>
    </source>
</evidence>
<dbReference type="AlphaFoldDB" id="A0A0E9SHR5"/>
<protein>
    <submittedName>
        <fullName evidence="1">Uncharacterized protein</fullName>
    </submittedName>
</protein>
<proteinExistence type="predicted"/>
<organism evidence="1">
    <name type="scientific">Anguilla anguilla</name>
    <name type="common">European freshwater eel</name>
    <name type="synonym">Muraena anguilla</name>
    <dbReference type="NCBI Taxonomy" id="7936"/>
    <lineage>
        <taxon>Eukaryota</taxon>
        <taxon>Metazoa</taxon>
        <taxon>Chordata</taxon>
        <taxon>Craniata</taxon>
        <taxon>Vertebrata</taxon>
        <taxon>Euteleostomi</taxon>
        <taxon>Actinopterygii</taxon>
        <taxon>Neopterygii</taxon>
        <taxon>Teleostei</taxon>
        <taxon>Anguilliformes</taxon>
        <taxon>Anguillidae</taxon>
        <taxon>Anguilla</taxon>
    </lineage>
</organism>
<reference evidence="1" key="1">
    <citation type="submission" date="2014-11" db="EMBL/GenBank/DDBJ databases">
        <authorList>
            <person name="Amaro Gonzalez C."/>
        </authorList>
    </citation>
    <scope>NUCLEOTIDE SEQUENCE</scope>
</reference>
<reference evidence="1" key="2">
    <citation type="journal article" date="2015" name="Fish Shellfish Immunol.">
        <title>Early steps in the European eel (Anguilla anguilla)-Vibrio vulnificus interaction in the gills: Role of the RtxA13 toxin.</title>
        <authorList>
            <person name="Callol A."/>
            <person name="Pajuelo D."/>
            <person name="Ebbesson L."/>
            <person name="Teles M."/>
            <person name="MacKenzie S."/>
            <person name="Amaro C."/>
        </authorList>
    </citation>
    <scope>NUCLEOTIDE SEQUENCE</scope>
</reference>
<dbReference type="EMBL" id="GBXM01068519">
    <property type="protein sequence ID" value="JAH40058.1"/>
    <property type="molecule type" value="Transcribed_RNA"/>
</dbReference>
<name>A0A0E9SHR5_ANGAN</name>
<accession>A0A0E9SHR5</accession>